<feature type="region of interest" description="Disordered" evidence="8">
    <location>
        <begin position="119"/>
        <end position="145"/>
    </location>
</feature>
<dbReference type="SUPFAM" id="SSF52540">
    <property type="entry name" value="P-loop containing nucleoside triphosphate hydrolases"/>
    <property type="match status" value="1"/>
</dbReference>
<dbReference type="PRINTS" id="PR00326">
    <property type="entry name" value="GTP1OBG"/>
</dbReference>
<dbReference type="Proteomes" id="UP000229098">
    <property type="component" value="Unassembled WGS sequence"/>
</dbReference>
<dbReference type="InterPro" id="IPR031167">
    <property type="entry name" value="G_OBG"/>
</dbReference>
<dbReference type="EMBL" id="PFEF01000010">
    <property type="protein sequence ID" value="PJE64063.1"/>
    <property type="molecule type" value="Genomic_DNA"/>
</dbReference>
<dbReference type="Gene3D" id="3.40.50.300">
    <property type="entry name" value="P-loop containing nucleotide triphosphate hydrolases"/>
    <property type="match status" value="1"/>
</dbReference>
<keyword evidence="5 7" id="KW-0460">Magnesium</keyword>
<dbReference type="EC" id="3.6.5.-" evidence="7"/>
<dbReference type="SUPFAM" id="SSF82051">
    <property type="entry name" value="Obg GTP-binding protein N-terminal domain"/>
    <property type="match status" value="1"/>
</dbReference>
<evidence type="ECO:0000256" key="5">
    <source>
        <dbReference type="ARBA" id="ARBA00022842"/>
    </source>
</evidence>
<dbReference type="PANTHER" id="PTHR11702:SF31">
    <property type="entry name" value="MITOCHONDRIAL RIBOSOME-ASSOCIATED GTPASE 2"/>
    <property type="match status" value="1"/>
</dbReference>
<evidence type="ECO:0000256" key="2">
    <source>
        <dbReference type="ARBA" id="ARBA00022490"/>
    </source>
</evidence>
<evidence type="ECO:0000256" key="1">
    <source>
        <dbReference type="ARBA" id="ARBA00007699"/>
    </source>
</evidence>
<organism evidence="11 12">
    <name type="scientific">Candidatus Ryanbacteria bacterium CG10_big_fil_rev_8_21_14_0_10_43_42</name>
    <dbReference type="NCBI Taxonomy" id="1974864"/>
    <lineage>
        <taxon>Bacteria</taxon>
        <taxon>Candidatus Ryaniibacteriota</taxon>
    </lineage>
</organism>
<dbReference type="InterPro" id="IPR036726">
    <property type="entry name" value="GTP1_OBG_dom_sf"/>
</dbReference>
<dbReference type="InterPro" id="IPR027417">
    <property type="entry name" value="P-loop_NTPase"/>
</dbReference>
<dbReference type="NCBIfam" id="TIGR02729">
    <property type="entry name" value="Obg_CgtA"/>
    <property type="match status" value="1"/>
</dbReference>
<dbReference type="Pfam" id="PF01018">
    <property type="entry name" value="GTP1_OBG"/>
    <property type="match status" value="1"/>
</dbReference>
<dbReference type="PROSITE" id="PS51710">
    <property type="entry name" value="G_OBG"/>
    <property type="match status" value="1"/>
</dbReference>
<evidence type="ECO:0000313" key="11">
    <source>
        <dbReference type="EMBL" id="PJE64063.1"/>
    </source>
</evidence>
<keyword evidence="4 7" id="KW-0378">Hydrolase</keyword>
<dbReference type="GO" id="GO:0000287">
    <property type="term" value="F:magnesium ion binding"/>
    <property type="evidence" value="ECO:0007669"/>
    <property type="project" value="InterPro"/>
</dbReference>
<dbReference type="CDD" id="cd01898">
    <property type="entry name" value="Obg"/>
    <property type="match status" value="1"/>
</dbReference>
<protein>
    <recommendedName>
        <fullName evidence="7">GTPase Obg</fullName>
        <ecNumber evidence="7">3.6.5.-</ecNumber>
    </recommendedName>
    <alternativeName>
        <fullName evidence="7">GTP-binding protein Obg</fullName>
    </alternativeName>
</protein>
<feature type="domain" description="Obg" evidence="10">
    <location>
        <begin position="1"/>
        <end position="158"/>
    </location>
</feature>
<dbReference type="InterPro" id="IPR006073">
    <property type="entry name" value="GTP-bd"/>
</dbReference>
<evidence type="ECO:0000256" key="7">
    <source>
        <dbReference type="HAMAP-Rule" id="MF_01454"/>
    </source>
</evidence>
<keyword evidence="3 7" id="KW-0547">Nucleotide-binding</keyword>
<dbReference type="FunFam" id="2.70.210.12:FF:000001">
    <property type="entry name" value="GTPase Obg"/>
    <property type="match status" value="1"/>
</dbReference>
<dbReference type="GO" id="GO:0005737">
    <property type="term" value="C:cytoplasm"/>
    <property type="evidence" value="ECO:0007669"/>
    <property type="project" value="UniProtKB-SubCell"/>
</dbReference>
<keyword evidence="6 7" id="KW-0342">GTP-binding</keyword>
<dbReference type="GO" id="GO:0042254">
    <property type="term" value="P:ribosome biogenesis"/>
    <property type="evidence" value="ECO:0007669"/>
    <property type="project" value="UniProtKB-UniRule"/>
</dbReference>
<feature type="binding site" evidence="7">
    <location>
        <position position="172"/>
    </location>
    <ligand>
        <name>Mg(2+)</name>
        <dbReference type="ChEBI" id="CHEBI:18420"/>
    </ligand>
</feature>
<dbReference type="HAMAP" id="MF_01454">
    <property type="entry name" value="GTPase_Obg"/>
    <property type="match status" value="1"/>
</dbReference>
<dbReference type="PROSITE" id="PS51883">
    <property type="entry name" value="OBG"/>
    <property type="match status" value="1"/>
</dbReference>
<dbReference type="PIRSF" id="PIRSF002401">
    <property type="entry name" value="GTP_bd_Obg/CgtA"/>
    <property type="match status" value="1"/>
</dbReference>
<dbReference type="InterPro" id="IPR014100">
    <property type="entry name" value="GTP-bd_Obg/CgtA"/>
</dbReference>
<keyword evidence="7" id="KW-0479">Metal-binding</keyword>
<evidence type="ECO:0000256" key="8">
    <source>
        <dbReference type="SAM" id="MobiDB-lite"/>
    </source>
</evidence>
<evidence type="ECO:0000259" key="9">
    <source>
        <dbReference type="PROSITE" id="PS51710"/>
    </source>
</evidence>
<evidence type="ECO:0000256" key="4">
    <source>
        <dbReference type="ARBA" id="ARBA00022801"/>
    </source>
</evidence>
<comment type="subcellular location">
    <subcellularLocation>
        <location evidence="7">Cytoplasm</location>
    </subcellularLocation>
</comment>
<comment type="caution">
    <text evidence="11">The sequence shown here is derived from an EMBL/GenBank/DDBJ whole genome shotgun (WGS) entry which is preliminary data.</text>
</comment>
<keyword evidence="2 7" id="KW-0963">Cytoplasm</keyword>
<comment type="caution">
    <text evidence="7">Lacks conserved residue(s) required for the propagation of feature annotation.</text>
</comment>
<dbReference type="InterPro" id="IPR045086">
    <property type="entry name" value="OBG_GTPase"/>
</dbReference>
<dbReference type="GO" id="GO:0003924">
    <property type="term" value="F:GTPase activity"/>
    <property type="evidence" value="ECO:0007669"/>
    <property type="project" value="UniProtKB-UniRule"/>
</dbReference>
<dbReference type="InterPro" id="IPR006074">
    <property type="entry name" value="GTP1-OBG_CS"/>
</dbReference>
<sequence>MAFVDEIDIYARAGDGGNGVVRWRRMRNIEFGGPSGGDGGRGGAVYLRAVRDVHLLSKYRVKKEFIAKRGQDGGSDSLEGKNGEDLYIDLPIGSVVTNVETQKNISLLHEGEEVLLLEGGNGGRGNESFKSSRNQRPRQATRGRAGEEGFYHIELELIADIGLIGLPNAGKTSLLNEFTNAHAKVGAYPFTTLEPNLGECYGYIIADVPGLIEGAAEGRGLGHKFLRHVKRLSVLVHLISLENKDPVKTYATVRNELAEYDSDLLKKKEIIVLTKTDILSDRKEVEKIMTKMKKISPLVYTVSVYDDASLKALNDILLQEVKTAIDAS</sequence>
<gene>
    <name evidence="7" type="primary">obg</name>
    <name evidence="11" type="ORF">COU90_04300</name>
</gene>
<comment type="similarity">
    <text evidence="1 7">Belongs to the TRAFAC class OBG-HflX-like GTPase superfamily. OBG GTPase family.</text>
</comment>
<dbReference type="GO" id="GO:0005525">
    <property type="term" value="F:GTP binding"/>
    <property type="evidence" value="ECO:0007669"/>
    <property type="project" value="UniProtKB-UniRule"/>
</dbReference>
<dbReference type="PROSITE" id="PS00905">
    <property type="entry name" value="GTP1_OBG"/>
    <property type="match status" value="1"/>
</dbReference>
<name>A0A2M8KW11_9BACT</name>
<comment type="function">
    <text evidence="7">An essential GTPase which binds GTP, GDP and possibly (p)ppGpp with moderate affinity, with high nucleotide exchange rates and a fairly low GTP hydrolysis rate. Plays a role in control of the cell cycle, stress response, ribosome biogenesis and in those bacteria that undergo differentiation, in morphogenesis control.</text>
</comment>
<reference evidence="12" key="1">
    <citation type="submission" date="2017-09" db="EMBL/GenBank/DDBJ databases">
        <title>Depth-based differentiation of microbial function through sediment-hosted aquifers and enrichment of novel symbionts in the deep terrestrial subsurface.</title>
        <authorList>
            <person name="Probst A.J."/>
            <person name="Ladd B."/>
            <person name="Jarett J.K."/>
            <person name="Geller-Mcgrath D.E."/>
            <person name="Sieber C.M.K."/>
            <person name="Emerson J.B."/>
            <person name="Anantharaman K."/>
            <person name="Thomas B.C."/>
            <person name="Malmstrom R."/>
            <person name="Stieglmeier M."/>
            <person name="Klingl A."/>
            <person name="Woyke T."/>
            <person name="Ryan C.M."/>
            <person name="Banfield J.F."/>
        </authorList>
    </citation>
    <scope>NUCLEOTIDE SEQUENCE [LARGE SCALE GENOMIC DNA]</scope>
</reference>
<comment type="cofactor">
    <cofactor evidence="7">
        <name>Mg(2+)</name>
        <dbReference type="ChEBI" id="CHEBI:18420"/>
    </cofactor>
</comment>
<dbReference type="Pfam" id="PF01926">
    <property type="entry name" value="MMR_HSR1"/>
    <property type="match status" value="1"/>
</dbReference>
<dbReference type="InterPro" id="IPR006169">
    <property type="entry name" value="GTP1_OBG_dom"/>
</dbReference>
<feature type="binding site" evidence="7">
    <location>
        <position position="192"/>
    </location>
    <ligand>
        <name>Mg(2+)</name>
        <dbReference type="ChEBI" id="CHEBI:18420"/>
    </ligand>
</feature>
<proteinExistence type="inferred from homology"/>
<evidence type="ECO:0000259" key="10">
    <source>
        <dbReference type="PROSITE" id="PS51883"/>
    </source>
</evidence>
<feature type="binding site" evidence="7">
    <location>
        <begin position="207"/>
        <end position="210"/>
    </location>
    <ligand>
        <name>GTP</name>
        <dbReference type="ChEBI" id="CHEBI:37565"/>
    </ligand>
</feature>
<feature type="domain" description="OBG-type G" evidence="9">
    <location>
        <begin position="159"/>
        <end position="322"/>
    </location>
</feature>
<feature type="binding site" evidence="7">
    <location>
        <begin position="274"/>
        <end position="277"/>
    </location>
    <ligand>
        <name>GTP</name>
        <dbReference type="ChEBI" id="CHEBI:37565"/>
    </ligand>
</feature>
<dbReference type="PANTHER" id="PTHR11702">
    <property type="entry name" value="DEVELOPMENTALLY REGULATED GTP-BINDING PROTEIN-RELATED"/>
    <property type="match status" value="1"/>
</dbReference>
<evidence type="ECO:0000256" key="6">
    <source>
        <dbReference type="ARBA" id="ARBA00023134"/>
    </source>
</evidence>
<accession>A0A2M8KW11</accession>
<dbReference type="Gene3D" id="2.70.210.12">
    <property type="entry name" value="GTP1/OBG domain"/>
    <property type="match status" value="1"/>
</dbReference>
<feature type="binding site" evidence="7">
    <location>
        <begin position="190"/>
        <end position="194"/>
    </location>
    <ligand>
        <name>GTP</name>
        <dbReference type="ChEBI" id="CHEBI:37565"/>
    </ligand>
</feature>
<dbReference type="NCBIfam" id="NF008956">
    <property type="entry name" value="PRK12299.1"/>
    <property type="match status" value="1"/>
</dbReference>
<comment type="subunit">
    <text evidence="7">Monomer.</text>
</comment>
<feature type="binding site" evidence="7">
    <location>
        <begin position="303"/>
        <end position="305"/>
    </location>
    <ligand>
        <name>GTP</name>
        <dbReference type="ChEBI" id="CHEBI:37565"/>
    </ligand>
</feature>
<dbReference type="AlphaFoldDB" id="A0A2M8KW11"/>
<evidence type="ECO:0000313" key="12">
    <source>
        <dbReference type="Proteomes" id="UP000229098"/>
    </source>
</evidence>
<evidence type="ECO:0000256" key="3">
    <source>
        <dbReference type="ARBA" id="ARBA00022741"/>
    </source>
</evidence>